<dbReference type="InterPro" id="IPR027417">
    <property type="entry name" value="P-loop_NTPase"/>
</dbReference>
<name>A0A3S5B527_9PLAT</name>
<reference evidence="1" key="1">
    <citation type="submission" date="2018-11" db="EMBL/GenBank/DDBJ databases">
        <authorList>
            <consortium name="Pathogen Informatics"/>
        </authorList>
    </citation>
    <scope>NUCLEOTIDE SEQUENCE</scope>
</reference>
<evidence type="ECO:0000313" key="1">
    <source>
        <dbReference type="EMBL" id="VEL33800.1"/>
    </source>
</evidence>
<protein>
    <submittedName>
        <fullName evidence="1">Uncharacterized protein</fullName>
    </submittedName>
</protein>
<proteinExistence type="predicted"/>
<dbReference type="EMBL" id="CAAALY010246414">
    <property type="protein sequence ID" value="VEL33800.1"/>
    <property type="molecule type" value="Genomic_DNA"/>
</dbReference>
<dbReference type="OrthoDB" id="243313at2759"/>
<evidence type="ECO:0000313" key="2">
    <source>
        <dbReference type="Proteomes" id="UP000784294"/>
    </source>
</evidence>
<dbReference type="Gene3D" id="3.40.50.300">
    <property type="entry name" value="P-loop containing nucleotide triphosphate hydrolases"/>
    <property type="match status" value="1"/>
</dbReference>
<gene>
    <name evidence="1" type="ORF">PXEA_LOCUS27240</name>
</gene>
<comment type="caution">
    <text evidence="1">The sequence shown here is derived from an EMBL/GenBank/DDBJ whole genome shotgun (WGS) entry which is preliminary data.</text>
</comment>
<dbReference type="Proteomes" id="UP000784294">
    <property type="component" value="Unassembled WGS sequence"/>
</dbReference>
<organism evidence="1 2">
    <name type="scientific">Protopolystoma xenopodis</name>
    <dbReference type="NCBI Taxonomy" id="117903"/>
    <lineage>
        <taxon>Eukaryota</taxon>
        <taxon>Metazoa</taxon>
        <taxon>Spiralia</taxon>
        <taxon>Lophotrochozoa</taxon>
        <taxon>Platyhelminthes</taxon>
        <taxon>Monogenea</taxon>
        <taxon>Polyopisthocotylea</taxon>
        <taxon>Polystomatidea</taxon>
        <taxon>Polystomatidae</taxon>
        <taxon>Protopolystoma</taxon>
    </lineage>
</organism>
<accession>A0A3S5B527</accession>
<keyword evidence="2" id="KW-1185">Reference proteome</keyword>
<dbReference type="AlphaFoldDB" id="A0A3S5B527"/>
<sequence>MRDFEAFQDALSARQPGYGGPPEAVDSGGCGGVAGGPLGCSPYMASLTSSMCLVLDEFYTNLRCCGVSSITGEGMSRLIELVDEAKQEYFNVSITTTIFYSHRFLLLISTYS</sequence>